<name>A0A844D261_9BURK</name>
<dbReference type="EMBL" id="WKJL01000003">
    <property type="protein sequence ID" value="MRW83865.1"/>
    <property type="molecule type" value="Genomic_DNA"/>
</dbReference>
<comment type="caution">
    <text evidence="1">The sequence shown here is derived from an EMBL/GenBank/DDBJ whole genome shotgun (WGS) entry which is preliminary data.</text>
</comment>
<evidence type="ECO:0000313" key="2">
    <source>
        <dbReference type="Proteomes" id="UP000439986"/>
    </source>
</evidence>
<dbReference type="Proteomes" id="UP000439986">
    <property type="component" value="Unassembled WGS sequence"/>
</dbReference>
<organism evidence="1 2">
    <name type="scientific">Duganella aquatilis</name>
    <dbReference type="NCBI Taxonomy" id="2666082"/>
    <lineage>
        <taxon>Bacteria</taxon>
        <taxon>Pseudomonadati</taxon>
        <taxon>Pseudomonadota</taxon>
        <taxon>Betaproteobacteria</taxon>
        <taxon>Burkholderiales</taxon>
        <taxon>Oxalobacteraceae</taxon>
        <taxon>Telluria group</taxon>
        <taxon>Duganella</taxon>
    </lineage>
</organism>
<protein>
    <submittedName>
        <fullName evidence="1">Uncharacterized protein</fullName>
    </submittedName>
</protein>
<proteinExistence type="predicted"/>
<sequence>MLDLIFGIRIIRSIQYFGHRIKLRKIFFHERSFLLDREKIPWEEAQRLEKIMEIIPFGPHFKSKDEILSAMIELRFPTYGSFYANQMHGAPDQRLELMSIEIPRVGKERYFFVEKKSDDEFVVISDFVASLPGVIKVFGRGDELQFVSRHGNIVRTMKRNVSDC</sequence>
<keyword evidence="2" id="KW-1185">Reference proteome</keyword>
<dbReference type="AlphaFoldDB" id="A0A844D261"/>
<accession>A0A844D261</accession>
<reference evidence="1 2" key="1">
    <citation type="submission" date="2019-11" db="EMBL/GenBank/DDBJ databases">
        <title>Novel species isolated from a subtropical stream in China.</title>
        <authorList>
            <person name="Lu H."/>
        </authorList>
    </citation>
    <scope>NUCLEOTIDE SEQUENCE [LARGE SCALE GENOMIC DNA]</scope>
    <source>
        <strain evidence="1 2">FT26W</strain>
    </source>
</reference>
<dbReference type="RefSeq" id="WP_154356913.1">
    <property type="nucleotide sequence ID" value="NZ_WKJL01000003.1"/>
</dbReference>
<evidence type="ECO:0000313" key="1">
    <source>
        <dbReference type="EMBL" id="MRW83865.1"/>
    </source>
</evidence>
<gene>
    <name evidence="1" type="ORF">GJ698_07115</name>
</gene>